<dbReference type="EMBL" id="JASCIS010000052">
    <property type="protein sequence ID" value="MDI3423328.1"/>
    <property type="molecule type" value="Genomic_DNA"/>
</dbReference>
<accession>A0ABT6T616</accession>
<protein>
    <recommendedName>
        <fullName evidence="4">DUF3592 domain-containing protein</fullName>
    </recommendedName>
</protein>
<sequence>MGGPRAPRRRERRLTAPPMLVLAVLTVLGGLVAALAGGYGLHRTRRMEESVQSVDALVKPPQAGADRPRVQFETADGKVVEIASPVRRTRRRPLRDGSALRIAYDADDPREIVLLSRDRVRVDQAFMTAGTALAVLGVVLVVRAW</sequence>
<keyword evidence="1" id="KW-1133">Transmembrane helix</keyword>
<feature type="transmembrane region" description="Helical" evidence="1">
    <location>
        <begin position="20"/>
        <end position="41"/>
    </location>
</feature>
<feature type="transmembrane region" description="Helical" evidence="1">
    <location>
        <begin position="125"/>
        <end position="144"/>
    </location>
</feature>
<evidence type="ECO:0000256" key="1">
    <source>
        <dbReference type="SAM" id="Phobius"/>
    </source>
</evidence>
<proteinExistence type="predicted"/>
<organism evidence="2 3">
    <name type="scientific">Streptomyces luteolus</name>
    <dbReference type="NCBI Taxonomy" id="3043615"/>
    <lineage>
        <taxon>Bacteria</taxon>
        <taxon>Bacillati</taxon>
        <taxon>Actinomycetota</taxon>
        <taxon>Actinomycetes</taxon>
        <taxon>Kitasatosporales</taxon>
        <taxon>Streptomycetaceae</taxon>
        <taxon>Streptomyces</taxon>
    </lineage>
</organism>
<keyword evidence="1" id="KW-0472">Membrane</keyword>
<comment type="caution">
    <text evidence="2">The sequence shown here is derived from an EMBL/GenBank/DDBJ whole genome shotgun (WGS) entry which is preliminary data.</text>
</comment>
<evidence type="ECO:0000313" key="3">
    <source>
        <dbReference type="Proteomes" id="UP001237105"/>
    </source>
</evidence>
<dbReference type="RefSeq" id="WP_282539168.1">
    <property type="nucleotide sequence ID" value="NZ_JASCIS010000052.1"/>
</dbReference>
<dbReference type="Proteomes" id="UP001237105">
    <property type="component" value="Unassembled WGS sequence"/>
</dbReference>
<reference evidence="2 3" key="1">
    <citation type="submission" date="2023-05" db="EMBL/GenBank/DDBJ databases">
        <title>Draft genome sequence of Streptomyces sp. B-S-A12 isolated from a cave soil in Thailand.</title>
        <authorList>
            <person name="Chamroensaksri N."/>
            <person name="Muangham S."/>
        </authorList>
    </citation>
    <scope>NUCLEOTIDE SEQUENCE [LARGE SCALE GENOMIC DNA]</scope>
    <source>
        <strain evidence="2 3">B-S-A12</strain>
    </source>
</reference>
<name>A0ABT6T616_9ACTN</name>
<keyword evidence="3" id="KW-1185">Reference proteome</keyword>
<gene>
    <name evidence="2" type="ORF">QIT00_33115</name>
</gene>
<evidence type="ECO:0008006" key="4">
    <source>
        <dbReference type="Google" id="ProtNLM"/>
    </source>
</evidence>
<evidence type="ECO:0000313" key="2">
    <source>
        <dbReference type="EMBL" id="MDI3423328.1"/>
    </source>
</evidence>
<keyword evidence="1" id="KW-0812">Transmembrane</keyword>